<feature type="domain" description="Glycosyltransferase 2-like" evidence="1">
    <location>
        <begin position="99"/>
        <end position="243"/>
    </location>
</feature>
<evidence type="ECO:0000259" key="1">
    <source>
        <dbReference type="Pfam" id="PF00535"/>
    </source>
</evidence>
<dbReference type="OrthoDB" id="3180470at2"/>
<proteinExistence type="predicted"/>
<protein>
    <submittedName>
        <fullName evidence="2">Glycosyltransferase family 2 protein</fullName>
    </submittedName>
</protein>
<dbReference type="PANTHER" id="PTHR43685:SF2">
    <property type="entry name" value="GLYCOSYLTRANSFERASE 2-LIKE DOMAIN-CONTAINING PROTEIN"/>
    <property type="match status" value="1"/>
</dbReference>
<dbReference type="InterPro" id="IPR001173">
    <property type="entry name" value="Glyco_trans_2-like"/>
</dbReference>
<dbReference type="PANTHER" id="PTHR43685">
    <property type="entry name" value="GLYCOSYLTRANSFERASE"/>
    <property type="match status" value="1"/>
</dbReference>
<name>A0A372G667_9ACTN</name>
<accession>A0A372G667</accession>
<dbReference type="InterPro" id="IPR050834">
    <property type="entry name" value="Glycosyltransf_2"/>
</dbReference>
<organism evidence="2 3">
    <name type="scientific">Micromonospora craniellae</name>
    <dbReference type="NCBI Taxonomy" id="2294034"/>
    <lineage>
        <taxon>Bacteria</taxon>
        <taxon>Bacillati</taxon>
        <taxon>Actinomycetota</taxon>
        <taxon>Actinomycetes</taxon>
        <taxon>Micromonosporales</taxon>
        <taxon>Micromonosporaceae</taxon>
        <taxon>Micromonospora</taxon>
    </lineage>
</organism>
<evidence type="ECO:0000313" key="3">
    <source>
        <dbReference type="Proteomes" id="UP000262621"/>
    </source>
</evidence>
<gene>
    <name evidence="2" type="ORF">D0Q02_03125</name>
</gene>
<dbReference type="SUPFAM" id="SSF53448">
    <property type="entry name" value="Nucleotide-diphospho-sugar transferases"/>
    <property type="match status" value="1"/>
</dbReference>
<keyword evidence="2" id="KW-0808">Transferase</keyword>
<comment type="caution">
    <text evidence="2">The sequence shown here is derived from an EMBL/GenBank/DDBJ whole genome shotgun (WGS) entry which is preliminary data.</text>
</comment>
<dbReference type="EMBL" id="QVFU01000001">
    <property type="protein sequence ID" value="RFS48478.1"/>
    <property type="molecule type" value="Genomic_DNA"/>
</dbReference>
<sequence>MTTPVRLLDGSGPDLVTDFELTAPVDIADRTSDGVRRTRAWIVLRDHGLPVGMLTLAIPDGGLPAAAVTEAFTGVRVPDPAALQAARERACRDGATVTAVVCTRERPEALRRCLESLLRQDYPHATILVVDNAPTSEATCRVVADFPSVRYVVEPRPGLSRARNRALAEIDTELVAWIDDDEVADVRWLTEIARAFLEYPDAAGMSGVVVPAEIETAAQAWYEAFGGHSKGRGFTAADFVPGAMRQSPLYPLPPFGVGANMAFRHTDLVAVGGFDEALGAGTLAEGGEDTLIFTRLLLADRPLLYRPAALTRHYHRRETERLAAQMRGYGVALTAFYTSLLLDRPLLLPRLLRLAPTALRDVSSGGSLRNIGLREGMPSEFMSLNKRGMAIGPWRYLRSRRQVRRDS</sequence>
<dbReference type="CDD" id="cd00761">
    <property type="entry name" value="Glyco_tranf_GTA_type"/>
    <property type="match status" value="1"/>
</dbReference>
<evidence type="ECO:0000313" key="2">
    <source>
        <dbReference type="EMBL" id="RFS48478.1"/>
    </source>
</evidence>
<dbReference type="Gene3D" id="3.90.550.10">
    <property type="entry name" value="Spore Coat Polysaccharide Biosynthesis Protein SpsA, Chain A"/>
    <property type="match status" value="1"/>
</dbReference>
<dbReference type="InterPro" id="IPR029044">
    <property type="entry name" value="Nucleotide-diphossugar_trans"/>
</dbReference>
<dbReference type="Pfam" id="PF00535">
    <property type="entry name" value="Glycos_transf_2"/>
    <property type="match status" value="1"/>
</dbReference>
<reference evidence="2 3" key="1">
    <citation type="submission" date="2018-08" db="EMBL/GenBank/DDBJ databases">
        <title>Verrucosispora craniellae sp. nov., isolated from a marine sponge in the South China Sea.</title>
        <authorList>
            <person name="Li L."/>
            <person name="Lin H.W."/>
        </authorList>
    </citation>
    <scope>NUCLEOTIDE SEQUENCE [LARGE SCALE GENOMIC DNA]</scope>
    <source>
        <strain evidence="2 3">LHW63014</strain>
    </source>
</reference>
<dbReference type="AlphaFoldDB" id="A0A372G667"/>
<dbReference type="Proteomes" id="UP000262621">
    <property type="component" value="Unassembled WGS sequence"/>
</dbReference>
<keyword evidence="3" id="KW-1185">Reference proteome</keyword>
<dbReference type="RefSeq" id="WP_117226387.1">
    <property type="nucleotide sequence ID" value="NZ_CP061725.1"/>
</dbReference>
<dbReference type="GO" id="GO:0016740">
    <property type="term" value="F:transferase activity"/>
    <property type="evidence" value="ECO:0007669"/>
    <property type="project" value="UniProtKB-KW"/>
</dbReference>